<name>A0A9P0E3Y4_NEZVI</name>
<accession>A0A9P0E3Y4</accession>
<sequence>MHLSSSLVEVLRLVSYLISTYKNQMSSSSEEEAVSMEEVANELEQNKNNFESISTPLHYTNLKKNVFFVSIFITFYFITVFAIIIVMNQLNCPNIKQELIHNCTKLSNKKLE</sequence>
<evidence type="ECO:0000313" key="4">
    <source>
        <dbReference type="Proteomes" id="UP001152798"/>
    </source>
</evidence>
<reference evidence="3" key="1">
    <citation type="submission" date="2022-01" db="EMBL/GenBank/DDBJ databases">
        <authorList>
            <person name="King R."/>
        </authorList>
    </citation>
    <scope>NUCLEOTIDE SEQUENCE</scope>
</reference>
<keyword evidence="2" id="KW-1133">Transmembrane helix</keyword>
<dbReference type="Proteomes" id="UP001152798">
    <property type="component" value="Chromosome 2"/>
</dbReference>
<dbReference type="AlphaFoldDB" id="A0A9P0E3Y4"/>
<keyword evidence="4" id="KW-1185">Reference proteome</keyword>
<feature type="coiled-coil region" evidence="1">
    <location>
        <begin position="26"/>
        <end position="53"/>
    </location>
</feature>
<keyword evidence="1" id="KW-0175">Coiled coil</keyword>
<feature type="transmembrane region" description="Helical" evidence="2">
    <location>
        <begin position="66"/>
        <end position="87"/>
    </location>
</feature>
<keyword evidence="2" id="KW-0812">Transmembrane</keyword>
<evidence type="ECO:0000256" key="1">
    <source>
        <dbReference type="SAM" id="Coils"/>
    </source>
</evidence>
<gene>
    <name evidence="3" type="ORF">NEZAVI_LOCUS4130</name>
</gene>
<keyword evidence="2" id="KW-0472">Membrane</keyword>
<dbReference type="EMBL" id="OV725078">
    <property type="protein sequence ID" value="CAH1393459.1"/>
    <property type="molecule type" value="Genomic_DNA"/>
</dbReference>
<proteinExistence type="predicted"/>
<organism evidence="3 4">
    <name type="scientific">Nezara viridula</name>
    <name type="common">Southern green stink bug</name>
    <name type="synonym">Cimex viridulus</name>
    <dbReference type="NCBI Taxonomy" id="85310"/>
    <lineage>
        <taxon>Eukaryota</taxon>
        <taxon>Metazoa</taxon>
        <taxon>Ecdysozoa</taxon>
        <taxon>Arthropoda</taxon>
        <taxon>Hexapoda</taxon>
        <taxon>Insecta</taxon>
        <taxon>Pterygota</taxon>
        <taxon>Neoptera</taxon>
        <taxon>Paraneoptera</taxon>
        <taxon>Hemiptera</taxon>
        <taxon>Heteroptera</taxon>
        <taxon>Panheteroptera</taxon>
        <taxon>Pentatomomorpha</taxon>
        <taxon>Pentatomoidea</taxon>
        <taxon>Pentatomidae</taxon>
        <taxon>Pentatominae</taxon>
        <taxon>Nezara</taxon>
    </lineage>
</organism>
<evidence type="ECO:0000313" key="3">
    <source>
        <dbReference type="EMBL" id="CAH1393459.1"/>
    </source>
</evidence>
<protein>
    <submittedName>
        <fullName evidence="3">Uncharacterized protein</fullName>
    </submittedName>
</protein>
<evidence type="ECO:0000256" key="2">
    <source>
        <dbReference type="SAM" id="Phobius"/>
    </source>
</evidence>